<keyword evidence="3" id="KW-1185">Reference proteome</keyword>
<protein>
    <submittedName>
        <fullName evidence="2">Uncharacterized protein</fullName>
    </submittedName>
</protein>
<name>A0A2P6N3G1_9EUKA</name>
<evidence type="ECO:0000313" key="2">
    <source>
        <dbReference type="EMBL" id="PRP78472.1"/>
    </source>
</evidence>
<organism evidence="2 3">
    <name type="scientific">Planoprotostelium fungivorum</name>
    <dbReference type="NCBI Taxonomy" id="1890364"/>
    <lineage>
        <taxon>Eukaryota</taxon>
        <taxon>Amoebozoa</taxon>
        <taxon>Evosea</taxon>
        <taxon>Variosea</taxon>
        <taxon>Cavosteliida</taxon>
        <taxon>Cavosteliaceae</taxon>
        <taxon>Planoprotostelium</taxon>
    </lineage>
</organism>
<comment type="caution">
    <text evidence="2">The sequence shown here is derived from an EMBL/GenBank/DDBJ whole genome shotgun (WGS) entry which is preliminary data.</text>
</comment>
<proteinExistence type="predicted"/>
<evidence type="ECO:0000313" key="3">
    <source>
        <dbReference type="Proteomes" id="UP000241769"/>
    </source>
</evidence>
<reference evidence="2 3" key="1">
    <citation type="journal article" date="2018" name="Genome Biol. Evol.">
        <title>Multiple Roots of Fruiting Body Formation in Amoebozoa.</title>
        <authorList>
            <person name="Hillmann F."/>
            <person name="Forbes G."/>
            <person name="Novohradska S."/>
            <person name="Ferling I."/>
            <person name="Riege K."/>
            <person name="Groth M."/>
            <person name="Westermann M."/>
            <person name="Marz M."/>
            <person name="Spaller T."/>
            <person name="Winckler T."/>
            <person name="Schaap P."/>
            <person name="Glockner G."/>
        </authorList>
    </citation>
    <scope>NUCLEOTIDE SEQUENCE [LARGE SCALE GENOMIC DNA]</scope>
    <source>
        <strain evidence="2 3">Jena</strain>
    </source>
</reference>
<dbReference type="AlphaFoldDB" id="A0A2P6N3G1"/>
<evidence type="ECO:0000256" key="1">
    <source>
        <dbReference type="SAM" id="MobiDB-lite"/>
    </source>
</evidence>
<dbReference type="Proteomes" id="UP000241769">
    <property type="component" value="Unassembled WGS sequence"/>
</dbReference>
<dbReference type="EMBL" id="MDYQ01000221">
    <property type="protein sequence ID" value="PRP78472.1"/>
    <property type="molecule type" value="Genomic_DNA"/>
</dbReference>
<accession>A0A2P6N3G1</accession>
<gene>
    <name evidence="2" type="ORF">PROFUN_13649</name>
</gene>
<feature type="region of interest" description="Disordered" evidence="1">
    <location>
        <begin position="1"/>
        <end position="36"/>
    </location>
</feature>
<dbReference type="InParanoid" id="A0A2P6N3G1"/>
<sequence length="55" mass="5911">MSHLKNYKTDETSPPDASHTSLKLATASEEAEDTSKISNKAHVCLAAIMLALPEI</sequence>